<proteinExistence type="predicted"/>
<dbReference type="Gene3D" id="4.10.1080.10">
    <property type="entry name" value="TSP type-3 repeat"/>
    <property type="match status" value="2"/>
</dbReference>
<gene>
    <name evidence="5" type="ORF">SAMN05421686_105260</name>
</gene>
<dbReference type="Pfam" id="PF02412">
    <property type="entry name" value="TSP_3"/>
    <property type="match status" value="4"/>
</dbReference>
<dbReference type="GO" id="GO:0005509">
    <property type="term" value="F:calcium ion binding"/>
    <property type="evidence" value="ECO:0007669"/>
    <property type="project" value="InterPro"/>
</dbReference>
<feature type="region of interest" description="Disordered" evidence="3">
    <location>
        <begin position="276"/>
        <end position="306"/>
    </location>
</feature>
<keyword evidence="6" id="KW-1185">Reference proteome</keyword>
<reference evidence="6" key="1">
    <citation type="submission" date="2017-01" db="EMBL/GenBank/DDBJ databases">
        <authorList>
            <person name="Varghese N."/>
            <person name="Submissions S."/>
        </authorList>
    </citation>
    <scope>NUCLEOTIDE SEQUENCE [LARGE SCALE GENOMIC DNA]</scope>
    <source>
        <strain evidence="6">DSM 24913</strain>
    </source>
</reference>
<dbReference type="RefSeq" id="WP_076515655.1">
    <property type="nucleotide sequence ID" value="NZ_FTOH01000005.1"/>
</dbReference>
<feature type="region of interest" description="Disordered" evidence="3">
    <location>
        <begin position="44"/>
        <end position="81"/>
    </location>
</feature>
<dbReference type="InterPro" id="IPR003367">
    <property type="entry name" value="Thrombospondin_3-like_rpt"/>
</dbReference>
<evidence type="ECO:0000313" key="6">
    <source>
        <dbReference type="Proteomes" id="UP000185639"/>
    </source>
</evidence>
<evidence type="ECO:0000256" key="2">
    <source>
        <dbReference type="ARBA" id="ARBA00022837"/>
    </source>
</evidence>
<protein>
    <submittedName>
        <fullName evidence="5">Thrombospondin type 3 repeat-containing protein</fullName>
    </submittedName>
</protein>
<dbReference type="SUPFAM" id="SSF103647">
    <property type="entry name" value="TSP type-3 repeat"/>
    <property type="match status" value="2"/>
</dbReference>
<feature type="chain" id="PRO_5009943500" evidence="4">
    <location>
        <begin position="22"/>
        <end position="620"/>
    </location>
</feature>
<dbReference type="PANTHER" id="PTHR10199">
    <property type="entry name" value="THROMBOSPONDIN"/>
    <property type="match status" value="1"/>
</dbReference>
<feature type="compositionally biased region" description="Acidic residues" evidence="3">
    <location>
        <begin position="46"/>
        <end position="74"/>
    </location>
</feature>
<feature type="signal peptide" evidence="4">
    <location>
        <begin position="1"/>
        <end position="21"/>
    </location>
</feature>
<evidence type="ECO:0000313" key="5">
    <source>
        <dbReference type="EMBL" id="SIS86728.1"/>
    </source>
</evidence>
<accession>A0A1N7ML56</accession>
<dbReference type="EMBL" id="FTOH01000005">
    <property type="protein sequence ID" value="SIS86728.1"/>
    <property type="molecule type" value="Genomic_DNA"/>
</dbReference>
<evidence type="ECO:0000256" key="3">
    <source>
        <dbReference type="SAM" id="MobiDB-lite"/>
    </source>
</evidence>
<dbReference type="Proteomes" id="UP000185639">
    <property type="component" value="Unassembled WGS sequence"/>
</dbReference>
<dbReference type="STRING" id="484498.SAMN05421686_105260"/>
<name>A0A1N7ML56_9GAMM</name>
<dbReference type="GO" id="GO:0007155">
    <property type="term" value="P:cell adhesion"/>
    <property type="evidence" value="ECO:0007669"/>
    <property type="project" value="InterPro"/>
</dbReference>
<dbReference type="AlphaFoldDB" id="A0A1N7ML56"/>
<keyword evidence="2" id="KW-0106">Calcium</keyword>
<dbReference type="PANTHER" id="PTHR10199:SF100">
    <property type="entry name" value="THROMBOSPONDIN, ISOFORM A"/>
    <property type="match status" value="1"/>
</dbReference>
<organism evidence="5 6">
    <name type="scientific">Thalassolituus maritimus</name>
    <dbReference type="NCBI Taxonomy" id="484498"/>
    <lineage>
        <taxon>Bacteria</taxon>
        <taxon>Pseudomonadati</taxon>
        <taxon>Pseudomonadota</taxon>
        <taxon>Gammaproteobacteria</taxon>
        <taxon>Oceanospirillales</taxon>
        <taxon>Oceanospirillaceae</taxon>
        <taxon>Thalassolituus</taxon>
    </lineage>
</organism>
<sequence>MSRVISLTILLSLLSSPFVLSDTDSDGDLIWDVTDNCPDIANAEQQDYDSDGEGDACDSDIDNDGLTNEEEDNFGADSYNSNDYVMDSDSDGVSNLIEVLLQSDPMSAASTPETKDNLDVKFGSTAQSFLMVSQGGVLITNDNDVDFFLPPYELEEDYSSNPSANGRFVFATNFTETQIINLLITIETAPDTVAITELSIDGETLLPTYDPSVTAVLITDGPRLISVSFSYELVDGETPPYLSVKRLVSGQDTEPYYDELDNLVAPLDTCPMVQSGLTDSDGDGLQDECDYDDADSDSDGVPDGGDNCPNVYNPLQEALIEDYDFFGDACNPDDDFDGIPDSIEDQLDYRDSRGGDLIPLPWSGFMYDFGLDSDNDGAHDIYEINTGTDPFTPDEFNTVSLVDYLPLGEITYTYRSNYPTILPEYLVEYNETVSSENENKYKDSTLTYFGEPSMTYSVGKNGIYFHSVDNPYTREVEIIDMPHFPFEIQEGGMVSTDRPEGCTIEEDCVHHWLVMLDKGTMEFQGELHEYVTLASRAFSQNVYYIYLKDIGLYGTHYMNLVDYKINSRVDVEAIAAALPDEEQTGTTEPEASSGNGGGAVNLFWLVLAYLSLLARRRSTV</sequence>
<evidence type="ECO:0000256" key="1">
    <source>
        <dbReference type="ARBA" id="ARBA00022729"/>
    </source>
</evidence>
<evidence type="ECO:0000256" key="4">
    <source>
        <dbReference type="SAM" id="SignalP"/>
    </source>
</evidence>
<feature type="compositionally biased region" description="Acidic residues" evidence="3">
    <location>
        <begin position="280"/>
        <end position="300"/>
    </location>
</feature>
<dbReference type="InterPro" id="IPR028974">
    <property type="entry name" value="TSP_type-3_rpt"/>
</dbReference>
<keyword evidence="1 4" id="KW-0732">Signal</keyword>